<dbReference type="Pfam" id="PF00534">
    <property type="entry name" value="Glycos_transf_1"/>
    <property type="match status" value="1"/>
</dbReference>
<dbReference type="GO" id="GO:0016757">
    <property type="term" value="F:glycosyltransferase activity"/>
    <property type="evidence" value="ECO:0007669"/>
    <property type="project" value="InterPro"/>
</dbReference>
<protein>
    <submittedName>
        <fullName evidence="2">Glycosyltransferase family 4 protein</fullName>
    </submittedName>
</protein>
<comment type="caution">
    <text evidence="2">The sequence shown here is derived from an EMBL/GenBank/DDBJ whole genome shotgun (WGS) entry which is preliminary data.</text>
</comment>
<dbReference type="Proteomes" id="UP000435357">
    <property type="component" value="Unassembled WGS sequence"/>
</dbReference>
<organism evidence="2 3">
    <name type="scientific">Salibacter halophilus</name>
    <dbReference type="NCBI Taxonomy" id="1803916"/>
    <lineage>
        <taxon>Bacteria</taxon>
        <taxon>Pseudomonadati</taxon>
        <taxon>Bacteroidota</taxon>
        <taxon>Flavobacteriia</taxon>
        <taxon>Flavobacteriales</taxon>
        <taxon>Salibacteraceae</taxon>
        <taxon>Salibacter</taxon>
    </lineage>
</organism>
<reference evidence="2 3" key="1">
    <citation type="submission" date="2019-09" db="EMBL/GenBank/DDBJ databases">
        <title>Genomes of Cryomorphaceae.</title>
        <authorList>
            <person name="Bowman J.P."/>
        </authorList>
    </citation>
    <scope>NUCLEOTIDE SEQUENCE [LARGE SCALE GENOMIC DNA]</scope>
    <source>
        <strain evidence="2 3">KCTC 52047</strain>
    </source>
</reference>
<proteinExistence type="predicted"/>
<dbReference type="SUPFAM" id="SSF53756">
    <property type="entry name" value="UDP-Glycosyltransferase/glycogen phosphorylase"/>
    <property type="match status" value="1"/>
</dbReference>
<accession>A0A6N6MBA8</accession>
<dbReference type="OrthoDB" id="9811902at2"/>
<dbReference type="AlphaFoldDB" id="A0A6N6MBA8"/>
<name>A0A6N6MBA8_9FLAO</name>
<gene>
    <name evidence="2" type="ORF">F3059_03375</name>
</gene>
<dbReference type="InterPro" id="IPR001296">
    <property type="entry name" value="Glyco_trans_1"/>
</dbReference>
<dbReference type="EMBL" id="WACR01000002">
    <property type="protein sequence ID" value="KAB1065711.1"/>
    <property type="molecule type" value="Genomic_DNA"/>
</dbReference>
<dbReference type="Gene3D" id="3.40.50.2000">
    <property type="entry name" value="Glycogen Phosphorylase B"/>
    <property type="match status" value="1"/>
</dbReference>
<evidence type="ECO:0000313" key="2">
    <source>
        <dbReference type="EMBL" id="KAB1065711.1"/>
    </source>
</evidence>
<keyword evidence="2" id="KW-0808">Transferase</keyword>
<evidence type="ECO:0000313" key="3">
    <source>
        <dbReference type="Proteomes" id="UP000435357"/>
    </source>
</evidence>
<sequence>MEKDVTIEGVQIHGVRKPSSRIDRIFKLSKDCYQRAVEINSQLYHIHDPELLPIALKLKKLGKLVIYDAHENTPASIIDKEWIPFQFVRNFVSKVFEKYELNVSKQLDAVISVAEPLLERYIQNEKVLIRNLPILDNFKGEELSPEMQKAEKGAVYAGGLTSARNIKEMIDAVGKSYQIKVLHLFGEWESKDYMTICKRSKGWSKVCYWGFKDSKQVYTFLKEKGLIGLILFDKDIKNHKIALPNKAFEYMAAGLPILMSDIAYWKENFHSVAKFTDPSDSEKISKSIDDMISDQKQLSERVEKGLREVNMLNWQKESQVLIDLYRRLINT</sequence>
<feature type="domain" description="Glycosyl transferase family 1" evidence="1">
    <location>
        <begin position="150"/>
        <end position="302"/>
    </location>
</feature>
<evidence type="ECO:0000259" key="1">
    <source>
        <dbReference type="Pfam" id="PF00534"/>
    </source>
</evidence>
<keyword evidence="3" id="KW-1185">Reference proteome</keyword>